<gene>
    <name evidence="7" type="ORF">SBAD_LOCUS2812</name>
</gene>
<feature type="transmembrane region" description="Helical" evidence="5">
    <location>
        <begin position="189"/>
        <end position="213"/>
    </location>
</feature>
<feature type="transmembrane region" description="Helical" evidence="5">
    <location>
        <begin position="104"/>
        <end position="126"/>
    </location>
</feature>
<evidence type="ECO:0000313" key="9">
    <source>
        <dbReference type="WBParaSite" id="SBAD_0000294701-mRNA-1"/>
    </source>
</evidence>
<evidence type="ECO:0000256" key="5">
    <source>
        <dbReference type="SAM" id="Phobius"/>
    </source>
</evidence>
<organism evidence="9">
    <name type="scientific">Soboliphyme baturini</name>
    <dbReference type="NCBI Taxonomy" id="241478"/>
    <lineage>
        <taxon>Eukaryota</taxon>
        <taxon>Metazoa</taxon>
        <taxon>Ecdysozoa</taxon>
        <taxon>Nematoda</taxon>
        <taxon>Enoplea</taxon>
        <taxon>Dorylaimia</taxon>
        <taxon>Dioctophymatida</taxon>
        <taxon>Dioctophymatoidea</taxon>
        <taxon>Soboliphymatidae</taxon>
        <taxon>Soboliphyme</taxon>
    </lineage>
</organism>
<feature type="transmembrane region" description="Helical" evidence="5">
    <location>
        <begin position="72"/>
        <end position="92"/>
    </location>
</feature>
<proteinExistence type="predicted"/>
<evidence type="ECO:0000259" key="6">
    <source>
        <dbReference type="PROSITE" id="PS50261"/>
    </source>
</evidence>
<sequence length="299" mass="34470">MIITVMKKQRSIDLDEEYVTKYCHESGYWAGQSEGDFSNPSGWTNYFVCMLIDSDVIEKAQSVARSARKLEFVGLALSFLSLIIAITIFTAYRRLRVFRNQVHVQLMLAILLTVVIRLMIYIDQIFTENISRSQLSDDGYTINTVRFVCELFYALLEYGKTVAFAWMFIEGFYLHNLVVVQVFEGKPKLWKYLIIGWGIPIFHVLIWLTVIVAKRGAANVERLHALHTRKSVRAAAMLIPLLGIPNIMQTIPFTPSKDNIGLFQVFTYIASFFYMFQGFMVAVMYCFTNREVSSEHHCV</sequence>
<dbReference type="WBParaSite" id="SBAD_0000294701-mRNA-1">
    <property type="protein sequence ID" value="SBAD_0000294701-mRNA-1"/>
    <property type="gene ID" value="SBAD_0000294701"/>
</dbReference>
<keyword evidence="2 5" id="KW-0812">Transmembrane</keyword>
<reference evidence="7 8" key="2">
    <citation type="submission" date="2018-11" db="EMBL/GenBank/DDBJ databases">
        <authorList>
            <consortium name="Pathogen Informatics"/>
        </authorList>
    </citation>
    <scope>NUCLEOTIDE SEQUENCE [LARGE SCALE GENOMIC DNA]</scope>
</reference>
<comment type="subcellular location">
    <subcellularLocation>
        <location evidence="1">Membrane</location>
        <topology evidence="1">Multi-pass membrane protein</topology>
    </subcellularLocation>
</comment>
<dbReference type="PANTHER" id="PTHR45620:SF17">
    <property type="entry name" value="PDF RECEPTOR"/>
    <property type="match status" value="1"/>
</dbReference>
<keyword evidence="8" id="KW-1185">Reference proteome</keyword>
<feature type="domain" description="G-protein coupled receptors family 2 profile 2" evidence="6">
    <location>
        <begin position="67"/>
        <end position="210"/>
    </location>
</feature>
<dbReference type="InterPro" id="IPR017981">
    <property type="entry name" value="GPCR_2-like_7TM"/>
</dbReference>
<dbReference type="GO" id="GO:0005886">
    <property type="term" value="C:plasma membrane"/>
    <property type="evidence" value="ECO:0007669"/>
    <property type="project" value="TreeGrafter"/>
</dbReference>
<evidence type="ECO:0000256" key="1">
    <source>
        <dbReference type="ARBA" id="ARBA00004141"/>
    </source>
</evidence>
<dbReference type="Pfam" id="PF00002">
    <property type="entry name" value="7tm_2"/>
    <property type="match status" value="1"/>
</dbReference>
<dbReference type="Gene3D" id="1.20.1070.10">
    <property type="entry name" value="Rhodopsin 7-helix transmembrane proteins"/>
    <property type="match status" value="1"/>
</dbReference>
<feature type="transmembrane region" description="Helical" evidence="5">
    <location>
        <begin position="234"/>
        <end position="253"/>
    </location>
</feature>
<feature type="transmembrane region" description="Helical" evidence="5">
    <location>
        <begin position="147"/>
        <end position="169"/>
    </location>
</feature>
<keyword evidence="3 5" id="KW-1133">Transmembrane helix</keyword>
<evidence type="ECO:0000313" key="7">
    <source>
        <dbReference type="EMBL" id="VDO99020.1"/>
    </source>
</evidence>
<name>A0A183IGR7_9BILA</name>
<dbReference type="GO" id="GO:0007188">
    <property type="term" value="P:adenylate cyclase-modulating G protein-coupled receptor signaling pathway"/>
    <property type="evidence" value="ECO:0007669"/>
    <property type="project" value="TreeGrafter"/>
</dbReference>
<dbReference type="InterPro" id="IPR050332">
    <property type="entry name" value="GPCR_2"/>
</dbReference>
<dbReference type="GO" id="GO:0007166">
    <property type="term" value="P:cell surface receptor signaling pathway"/>
    <property type="evidence" value="ECO:0007669"/>
    <property type="project" value="InterPro"/>
</dbReference>
<dbReference type="Proteomes" id="UP000270296">
    <property type="component" value="Unassembled WGS sequence"/>
</dbReference>
<dbReference type="PANTHER" id="PTHR45620">
    <property type="entry name" value="PDF RECEPTOR-LIKE PROTEIN-RELATED"/>
    <property type="match status" value="1"/>
</dbReference>
<accession>A0A183IGR7</accession>
<dbReference type="AlphaFoldDB" id="A0A183IGR7"/>
<dbReference type="InterPro" id="IPR000832">
    <property type="entry name" value="GPCR_2_secretin-like"/>
</dbReference>
<dbReference type="GO" id="GO:0008528">
    <property type="term" value="F:G protein-coupled peptide receptor activity"/>
    <property type="evidence" value="ECO:0007669"/>
    <property type="project" value="TreeGrafter"/>
</dbReference>
<evidence type="ECO:0000256" key="2">
    <source>
        <dbReference type="ARBA" id="ARBA00022692"/>
    </source>
</evidence>
<reference evidence="9" key="1">
    <citation type="submission" date="2016-06" db="UniProtKB">
        <authorList>
            <consortium name="WormBaseParasite"/>
        </authorList>
    </citation>
    <scope>IDENTIFICATION</scope>
</reference>
<evidence type="ECO:0000313" key="8">
    <source>
        <dbReference type="Proteomes" id="UP000270296"/>
    </source>
</evidence>
<feature type="transmembrane region" description="Helical" evidence="5">
    <location>
        <begin position="265"/>
        <end position="287"/>
    </location>
</feature>
<dbReference type="PROSITE" id="PS50261">
    <property type="entry name" value="G_PROTEIN_RECEP_F2_4"/>
    <property type="match status" value="1"/>
</dbReference>
<evidence type="ECO:0000256" key="4">
    <source>
        <dbReference type="ARBA" id="ARBA00023136"/>
    </source>
</evidence>
<dbReference type="EMBL" id="UZAM01007418">
    <property type="protein sequence ID" value="VDO99020.1"/>
    <property type="molecule type" value="Genomic_DNA"/>
</dbReference>
<keyword evidence="4 5" id="KW-0472">Membrane</keyword>
<protein>
    <submittedName>
        <fullName evidence="9">G_PROTEIN_RECEP_F2_4 domain-containing protein</fullName>
    </submittedName>
</protein>
<dbReference type="OrthoDB" id="5967113at2759"/>
<dbReference type="PRINTS" id="PR00249">
    <property type="entry name" value="GPCRSECRETIN"/>
</dbReference>
<evidence type="ECO:0000256" key="3">
    <source>
        <dbReference type="ARBA" id="ARBA00022989"/>
    </source>
</evidence>